<dbReference type="InterPro" id="IPR011991">
    <property type="entry name" value="ArsR-like_HTH"/>
</dbReference>
<dbReference type="InterPro" id="IPR029016">
    <property type="entry name" value="GAF-like_dom_sf"/>
</dbReference>
<dbReference type="Pfam" id="PF09339">
    <property type="entry name" value="HTH_IclR"/>
    <property type="match status" value="1"/>
</dbReference>
<dbReference type="InterPro" id="IPR036390">
    <property type="entry name" value="WH_DNA-bd_sf"/>
</dbReference>
<dbReference type="InterPro" id="IPR050707">
    <property type="entry name" value="HTH_MetabolicPath_Reg"/>
</dbReference>
<dbReference type="InterPro" id="IPR036388">
    <property type="entry name" value="WH-like_DNA-bd_sf"/>
</dbReference>
<gene>
    <name evidence="6" type="primary">kdgR</name>
    <name evidence="6" type="ORF">CUZ56_00177</name>
</gene>
<dbReference type="AlphaFoldDB" id="A0A433SG23"/>
<dbReference type="Gene3D" id="3.30.450.40">
    <property type="match status" value="1"/>
</dbReference>
<reference evidence="6 7" key="1">
    <citation type="submission" date="2018-01" db="EMBL/GenBank/DDBJ databases">
        <title>Saezia sanguinis gen. nov., sp. nov., in the order Burkholderiales isolated from human blood.</title>
        <authorList>
            <person name="Medina-Pascual M.J."/>
            <person name="Valdezate S."/>
            <person name="Monzon S."/>
            <person name="Cuesta I."/>
            <person name="Carrasco G."/>
            <person name="Villalon P."/>
            <person name="Saez-Nieto J.A."/>
        </authorList>
    </citation>
    <scope>NUCLEOTIDE SEQUENCE [LARGE SCALE GENOMIC DNA]</scope>
    <source>
        <strain evidence="6 7">CNM695-12</strain>
    </source>
</reference>
<comment type="caution">
    <text evidence="6">The sequence shown here is derived from an EMBL/GenBank/DDBJ whole genome shotgun (WGS) entry which is preliminary data.</text>
</comment>
<dbReference type="PROSITE" id="PS51077">
    <property type="entry name" value="HTH_ICLR"/>
    <property type="match status" value="1"/>
</dbReference>
<feature type="domain" description="IclR-ED" evidence="5">
    <location>
        <begin position="77"/>
        <end position="254"/>
    </location>
</feature>
<accession>A0A433SG23</accession>
<dbReference type="Gene3D" id="1.10.10.10">
    <property type="entry name" value="Winged helix-like DNA-binding domain superfamily/Winged helix DNA-binding domain"/>
    <property type="match status" value="1"/>
</dbReference>
<protein>
    <submittedName>
        <fullName evidence="6">Pectin degradation repressor protein KdgR</fullName>
    </submittedName>
</protein>
<evidence type="ECO:0000259" key="4">
    <source>
        <dbReference type="PROSITE" id="PS51077"/>
    </source>
</evidence>
<dbReference type="EMBL" id="PQSP01000001">
    <property type="protein sequence ID" value="RUS67701.1"/>
    <property type="molecule type" value="Genomic_DNA"/>
</dbReference>
<dbReference type="SUPFAM" id="SSF46785">
    <property type="entry name" value="Winged helix' DNA-binding domain"/>
    <property type="match status" value="1"/>
</dbReference>
<evidence type="ECO:0000259" key="5">
    <source>
        <dbReference type="PROSITE" id="PS51078"/>
    </source>
</evidence>
<dbReference type="OrthoDB" id="9807558at2"/>
<dbReference type="Proteomes" id="UP000286947">
    <property type="component" value="Unassembled WGS sequence"/>
</dbReference>
<proteinExistence type="predicted"/>
<dbReference type="PANTHER" id="PTHR30136">
    <property type="entry name" value="HELIX-TURN-HELIX TRANSCRIPTIONAL REGULATOR, ICLR FAMILY"/>
    <property type="match status" value="1"/>
</dbReference>
<evidence type="ECO:0000256" key="2">
    <source>
        <dbReference type="ARBA" id="ARBA00023125"/>
    </source>
</evidence>
<evidence type="ECO:0000313" key="7">
    <source>
        <dbReference type="Proteomes" id="UP000286947"/>
    </source>
</evidence>
<dbReference type="GO" id="GO:0003700">
    <property type="term" value="F:DNA-binding transcription factor activity"/>
    <property type="evidence" value="ECO:0007669"/>
    <property type="project" value="TreeGrafter"/>
</dbReference>
<evidence type="ECO:0000256" key="3">
    <source>
        <dbReference type="ARBA" id="ARBA00023163"/>
    </source>
</evidence>
<dbReference type="GO" id="GO:0003677">
    <property type="term" value="F:DNA binding"/>
    <property type="evidence" value="ECO:0007669"/>
    <property type="project" value="UniProtKB-KW"/>
</dbReference>
<evidence type="ECO:0000256" key="1">
    <source>
        <dbReference type="ARBA" id="ARBA00023015"/>
    </source>
</evidence>
<dbReference type="InterPro" id="IPR005471">
    <property type="entry name" value="Tscrpt_reg_IclR_N"/>
</dbReference>
<dbReference type="RefSeq" id="WP_126977299.1">
    <property type="nucleotide sequence ID" value="NZ_CAWUGC010000012.1"/>
</dbReference>
<dbReference type="InterPro" id="IPR014757">
    <property type="entry name" value="Tscrpt_reg_IclR_C"/>
</dbReference>
<evidence type="ECO:0000313" key="6">
    <source>
        <dbReference type="EMBL" id="RUS67701.1"/>
    </source>
</evidence>
<name>A0A433SG23_9BURK</name>
<dbReference type="GO" id="GO:0045892">
    <property type="term" value="P:negative regulation of DNA-templated transcription"/>
    <property type="evidence" value="ECO:0007669"/>
    <property type="project" value="TreeGrafter"/>
</dbReference>
<organism evidence="6 7">
    <name type="scientific">Saezia sanguinis</name>
    <dbReference type="NCBI Taxonomy" id="1965230"/>
    <lineage>
        <taxon>Bacteria</taxon>
        <taxon>Pseudomonadati</taxon>
        <taxon>Pseudomonadota</taxon>
        <taxon>Betaproteobacteria</taxon>
        <taxon>Burkholderiales</taxon>
        <taxon>Saeziaceae</taxon>
        <taxon>Saezia</taxon>
    </lineage>
</organism>
<keyword evidence="2" id="KW-0238">DNA-binding</keyword>
<dbReference type="SUPFAM" id="SSF55781">
    <property type="entry name" value="GAF domain-like"/>
    <property type="match status" value="1"/>
</dbReference>
<keyword evidence="1" id="KW-0805">Transcription regulation</keyword>
<sequence length="254" mass="28031">MPTTQPEAQNHAPVPVSSHERVLMVLMALAQAGKPISAADLIKKTGLAKSTLYRQLSILKRWGFVFESNNLYAPGPVSLQLALGFDEASLLTQYAKQDMQKLADQSHESVAISIVMHQQAVCIEMIESSHSLRCSFEKGRSVPLREGATAKCLLAHLPEPQQDIILQADFPDASQQLARKQLLQDIRTQGYACSESEVDPGVWGVSVPLFSRNRYLLGTLTLMAPSIRATGKENSFVQMTLITAARINYQLQNR</sequence>
<dbReference type="PANTHER" id="PTHR30136:SF24">
    <property type="entry name" value="HTH-TYPE TRANSCRIPTIONAL REPRESSOR ALLR"/>
    <property type="match status" value="1"/>
</dbReference>
<keyword evidence="3" id="KW-0804">Transcription</keyword>
<dbReference type="Pfam" id="PF01614">
    <property type="entry name" value="IclR_C"/>
    <property type="match status" value="1"/>
</dbReference>
<feature type="domain" description="HTH iclR-type" evidence="4">
    <location>
        <begin position="16"/>
        <end position="76"/>
    </location>
</feature>
<dbReference type="SMART" id="SM00346">
    <property type="entry name" value="HTH_ICLR"/>
    <property type="match status" value="1"/>
</dbReference>
<dbReference type="PROSITE" id="PS51078">
    <property type="entry name" value="ICLR_ED"/>
    <property type="match status" value="1"/>
</dbReference>
<keyword evidence="7" id="KW-1185">Reference proteome</keyword>
<dbReference type="CDD" id="cd00090">
    <property type="entry name" value="HTH_ARSR"/>
    <property type="match status" value="1"/>
</dbReference>